<feature type="compositionally biased region" description="Low complexity" evidence="5">
    <location>
        <begin position="216"/>
        <end position="225"/>
    </location>
</feature>
<dbReference type="GO" id="GO:0012505">
    <property type="term" value="C:endomembrane system"/>
    <property type="evidence" value="ECO:0007669"/>
    <property type="project" value="UniProtKB-SubCell"/>
</dbReference>
<organism evidence="7 8">
    <name type="scientific">Jaminaea rosea</name>
    <dbReference type="NCBI Taxonomy" id="1569628"/>
    <lineage>
        <taxon>Eukaryota</taxon>
        <taxon>Fungi</taxon>
        <taxon>Dikarya</taxon>
        <taxon>Basidiomycota</taxon>
        <taxon>Ustilaginomycotina</taxon>
        <taxon>Exobasidiomycetes</taxon>
        <taxon>Microstromatales</taxon>
        <taxon>Microstromatales incertae sedis</taxon>
        <taxon>Jaminaea</taxon>
    </lineage>
</organism>
<dbReference type="Proteomes" id="UP000245884">
    <property type="component" value="Unassembled WGS sequence"/>
</dbReference>
<evidence type="ECO:0000256" key="3">
    <source>
        <dbReference type="ARBA" id="ARBA00022989"/>
    </source>
</evidence>
<evidence type="ECO:0000256" key="1">
    <source>
        <dbReference type="ARBA" id="ARBA00004127"/>
    </source>
</evidence>
<keyword evidence="2 6" id="KW-0812">Transmembrane</keyword>
<feature type="region of interest" description="Disordered" evidence="5">
    <location>
        <begin position="1"/>
        <end position="136"/>
    </location>
</feature>
<protein>
    <recommendedName>
        <fullName evidence="9">Nuclear rim protein 1</fullName>
    </recommendedName>
</protein>
<keyword evidence="8" id="KW-1185">Reference proteome</keyword>
<dbReference type="GeneID" id="37029738"/>
<feature type="compositionally biased region" description="Low complexity" evidence="5">
    <location>
        <begin position="20"/>
        <end position="69"/>
    </location>
</feature>
<dbReference type="Pfam" id="PF10332">
    <property type="entry name" value="DUF2418"/>
    <property type="match status" value="1"/>
</dbReference>
<evidence type="ECO:0000256" key="5">
    <source>
        <dbReference type="SAM" id="MobiDB-lite"/>
    </source>
</evidence>
<name>A0A316V099_9BASI</name>
<gene>
    <name evidence="7" type="ORF">BDZ90DRAFT_257093</name>
</gene>
<feature type="transmembrane region" description="Helical" evidence="6">
    <location>
        <begin position="249"/>
        <end position="273"/>
    </location>
</feature>
<accession>A0A316V099</accession>
<dbReference type="PANTHER" id="PTHR28293:SF1">
    <property type="entry name" value="NUCLEAR RIM PROTEIN 1"/>
    <property type="match status" value="1"/>
</dbReference>
<feature type="region of interest" description="Disordered" evidence="5">
    <location>
        <begin position="213"/>
        <end position="237"/>
    </location>
</feature>
<keyword evidence="3 6" id="KW-1133">Transmembrane helix</keyword>
<dbReference type="InterPro" id="IPR018819">
    <property type="entry name" value="Nur1/Mug154"/>
</dbReference>
<reference evidence="7 8" key="1">
    <citation type="journal article" date="2018" name="Mol. Biol. Evol.">
        <title>Broad Genomic Sampling Reveals a Smut Pathogenic Ancestry of the Fungal Clade Ustilaginomycotina.</title>
        <authorList>
            <person name="Kijpornyongpan T."/>
            <person name="Mondo S.J."/>
            <person name="Barry K."/>
            <person name="Sandor L."/>
            <person name="Lee J."/>
            <person name="Lipzen A."/>
            <person name="Pangilinan J."/>
            <person name="LaButti K."/>
            <person name="Hainaut M."/>
            <person name="Henrissat B."/>
            <person name="Grigoriev I.V."/>
            <person name="Spatafora J.W."/>
            <person name="Aime M.C."/>
        </authorList>
    </citation>
    <scope>NUCLEOTIDE SEQUENCE [LARGE SCALE GENOMIC DNA]</scope>
    <source>
        <strain evidence="7 8">MCA 5214</strain>
    </source>
</reference>
<dbReference type="RefSeq" id="XP_025364593.1">
    <property type="nucleotide sequence ID" value="XM_025507915.1"/>
</dbReference>
<evidence type="ECO:0000256" key="6">
    <source>
        <dbReference type="SAM" id="Phobius"/>
    </source>
</evidence>
<evidence type="ECO:0000256" key="2">
    <source>
        <dbReference type="ARBA" id="ARBA00022692"/>
    </source>
</evidence>
<evidence type="ECO:0008006" key="9">
    <source>
        <dbReference type="Google" id="ProtNLM"/>
    </source>
</evidence>
<feature type="compositionally biased region" description="Basic residues" evidence="5">
    <location>
        <begin position="1"/>
        <end position="12"/>
    </location>
</feature>
<dbReference type="OrthoDB" id="3363151at2759"/>
<feature type="transmembrane region" description="Helical" evidence="6">
    <location>
        <begin position="365"/>
        <end position="384"/>
    </location>
</feature>
<feature type="compositionally biased region" description="Low complexity" evidence="5">
    <location>
        <begin position="118"/>
        <end position="131"/>
    </location>
</feature>
<feature type="transmembrane region" description="Helical" evidence="6">
    <location>
        <begin position="396"/>
        <end position="419"/>
    </location>
</feature>
<dbReference type="GO" id="GO:0043007">
    <property type="term" value="P:maintenance of rDNA"/>
    <property type="evidence" value="ECO:0007669"/>
    <property type="project" value="TreeGrafter"/>
</dbReference>
<sequence>MATPRKSLHKSRSGMLRAEAASGSSSMPSSPLARSSSTPYHLYTAAKGDGSPSSAASSSSMSPFISGSPYASSPAARGIPRGLGAEAAHSPVRRKGTSFGSPGMKATSTMAAGGGGAAAAASPSPAPGSKRSAGRKSNAFIRRKTWQQKLQELPTDVNDRLASLLQTVEESLHEPALGYPIGIALHVISLVSHLISPESDLSLSLLAGIDGRTSSRDSGSLFSSSVGGGSGGGGRRSLRRTMQINRAAAWSWTASVLSLALIALSLYNAYLCLSSRRRYRLWMKSADSKVSSQNARLVPIHLDEEDDGHDKPRLQERFASLILSQLQRIPLLGALVPNGPYLGSNKRLLVDAQIHELHIWQPPPVTLRVLTIYSPLSALLWHIVSGPLLPVSGFVAWVIFFVLMQGGLAVSLVGLATLFEGLVRDKELLAAEVMREYDEKFVLPRAMPAVRDASTMTTMTAQRIDTDIRSNAASGSANHHRRADGDVVGDSTVPTFAARHSAADGSPSVSRMPYY</sequence>
<evidence type="ECO:0000313" key="7">
    <source>
        <dbReference type="EMBL" id="PWN29981.1"/>
    </source>
</evidence>
<dbReference type="GO" id="GO:0007096">
    <property type="term" value="P:regulation of exit from mitosis"/>
    <property type="evidence" value="ECO:0007669"/>
    <property type="project" value="TreeGrafter"/>
</dbReference>
<dbReference type="AlphaFoldDB" id="A0A316V099"/>
<comment type="subcellular location">
    <subcellularLocation>
        <location evidence="1">Endomembrane system</location>
        <topology evidence="1">Multi-pass membrane protein</topology>
    </subcellularLocation>
</comment>
<dbReference type="STRING" id="1569628.A0A316V099"/>
<keyword evidence="4 6" id="KW-0472">Membrane</keyword>
<feature type="compositionally biased region" description="Gly residues" evidence="5">
    <location>
        <begin position="226"/>
        <end position="235"/>
    </location>
</feature>
<evidence type="ECO:0000313" key="8">
    <source>
        <dbReference type="Proteomes" id="UP000245884"/>
    </source>
</evidence>
<proteinExistence type="predicted"/>
<evidence type="ECO:0000256" key="4">
    <source>
        <dbReference type="ARBA" id="ARBA00023136"/>
    </source>
</evidence>
<dbReference type="PANTHER" id="PTHR28293">
    <property type="entry name" value="NUCLEAR RIM PROTEIN 1"/>
    <property type="match status" value="1"/>
</dbReference>
<dbReference type="EMBL" id="KZ819662">
    <property type="protein sequence ID" value="PWN29981.1"/>
    <property type="molecule type" value="Genomic_DNA"/>
</dbReference>